<protein>
    <submittedName>
        <fullName evidence="1">Uncharacterized protein</fullName>
    </submittedName>
</protein>
<dbReference type="AlphaFoldDB" id="E6X1M1"/>
<name>E6X1M1_NITSE</name>
<organism evidence="1 2">
    <name type="scientific">Nitratifractor salsuginis (strain DSM 16511 / JCM 12458 / E9I37-1)</name>
    <dbReference type="NCBI Taxonomy" id="749222"/>
    <lineage>
        <taxon>Bacteria</taxon>
        <taxon>Pseudomonadati</taxon>
        <taxon>Campylobacterota</taxon>
        <taxon>Epsilonproteobacteria</taxon>
        <taxon>Campylobacterales</taxon>
        <taxon>Sulfurovaceae</taxon>
        <taxon>Nitratifractor</taxon>
    </lineage>
</organism>
<gene>
    <name evidence="1" type="ordered locus">Nitsa_1767</name>
</gene>
<proteinExistence type="predicted"/>
<dbReference type="EMBL" id="CP002452">
    <property type="protein sequence ID" value="ADV47012.1"/>
    <property type="molecule type" value="Genomic_DNA"/>
</dbReference>
<reference evidence="2" key="2">
    <citation type="submission" date="2011-01" db="EMBL/GenBank/DDBJ databases">
        <title>The complete genome of Nitratifractor salsuginis DSM 16511.</title>
        <authorList>
            <consortium name="US DOE Joint Genome Institute (JGI-PGF)"/>
            <person name="Lucas S."/>
            <person name="Copeland A."/>
            <person name="Lapidus A."/>
            <person name="Bruce D."/>
            <person name="Goodwin L."/>
            <person name="Pitluck S."/>
            <person name="Kyrpides N."/>
            <person name="Mavromatis K."/>
            <person name="Ivanova N."/>
            <person name="Mikhailova N."/>
            <person name="Zeytun A."/>
            <person name="Detter J.C."/>
            <person name="Tapia R."/>
            <person name="Han C."/>
            <person name="Land M."/>
            <person name="Hauser L."/>
            <person name="Markowitz V."/>
            <person name="Cheng J.-F."/>
            <person name="Hugenholtz P."/>
            <person name="Woyke T."/>
            <person name="Wu D."/>
            <person name="Tindall B."/>
            <person name="Schuetze A."/>
            <person name="Brambilla E."/>
            <person name="Klenk H.-P."/>
            <person name="Eisen J.A."/>
        </authorList>
    </citation>
    <scope>NUCLEOTIDE SEQUENCE [LARGE SCALE GENOMIC DNA]</scope>
    <source>
        <strain evidence="2">DSM 16511 / JCM 12458 / E9I37-1</strain>
    </source>
</reference>
<dbReference type="KEGG" id="nsa:Nitsa_1767"/>
<accession>E6X1M1</accession>
<sequence length="59" mass="6528">MTSVVNQFGRYLDGRHRDEIIAAWQKGESAVVIEGVRLDIVSSDRDAAGNLVIRVEVCL</sequence>
<dbReference type="RefSeq" id="WP_013554697.1">
    <property type="nucleotide sequence ID" value="NC_014935.1"/>
</dbReference>
<reference evidence="1 2" key="1">
    <citation type="journal article" date="2011" name="Stand. Genomic Sci.">
        <title>Complete genome sequence of Nitratifractor salsuginis type strain (E9I37-1).</title>
        <authorList>
            <person name="Anderson I."/>
            <person name="Sikorski J."/>
            <person name="Zeytun A."/>
            <person name="Nolan M."/>
            <person name="Lapidus A."/>
            <person name="Lucas S."/>
            <person name="Hammon N."/>
            <person name="Deshpande S."/>
            <person name="Cheng J.F."/>
            <person name="Tapia R."/>
            <person name="Han C."/>
            <person name="Goodwin L."/>
            <person name="Pitluck S."/>
            <person name="Liolios K."/>
            <person name="Pagani I."/>
            <person name="Ivanova N."/>
            <person name="Huntemann M."/>
            <person name="Mavromatis K."/>
            <person name="Ovchinikova G."/>
            <person name="Pati A."/>
            <person name="Chen A."/>
            <person name="Palaniappan K."/>
            <person name="Land M."/>
            <person name="Hauser L."/>
            <person name="Brambilla E.M."/>
            <person name="Ngatchou-Djao O.D."/>
            <person name="Rohde M."/>
            <person name="Tindall B.J."/>
            <person name="Goker M."/>
            <person name="Detter J.C."/>
            <person name="Woyke T."/>
            <person name="Bristow J."/>
            <person name="Eisen J.A."/>
            <person name="Markowitz V."/>
            <person name="Hugenholtz P."/>
            <person name="Klenk H.P."/>
            <person name="Kyrpides N.C."/>
        </authorList>
    </citation>
    <scope>NUCLEOTIDE SEQUENCE [LARGE SCALE GENOMIC DNA]</scope>
    <source>
        <strain evidence="2">DSM 16511 / JCM 12458 / E9I37-1</strain>
    </source>
</reference>
<dbReference type="STRING" id="749222.Nitsa_1767"/>
<dbReference type="HOGENOM" id="CLU_2955928_0_0_7"/>
<keyword evidence="2" id="KW-1185">Reference proteome</keyword>
<evidence type="ECO:0000313" key="1">
    <source>
        <dbReference type="EMBL" id="ADV47012.1"/>
    </source>
</evidence>
<evidence type="ECO:0000313" key="2">
    <source>
        <dbReference type="Proteomes" id="UP000008633"/>
    </source>
</evidence>
<dbReference type="Proteomes" id="UP000008633">
    <property type="component" value="Chromosome"/>
</dbReference>